<sequence length="70" mass="7934">MERCTLHASLPDKTAALDPATSIVHPSTLDVWRLNADSENTRHRPESWKIAPKRKSLFGTFEFPQGRLGF</sequence>
<dbReference type="AlphaFoldDB" id="A0A0C9XTP8"/>
<keyword evidence="2" id="KW-1185">Reference proteome</keyword>
<reference evidence="1 2" key="1">
    <citation type="submission" date="2014-04" db="EMBL/GenBank/DDBJ databases">
        <authorList>
            <consortium name="DOE Joint Genome Institute"/>
            <person name="Kuo A."/>
            <person name="Kohler A."/>
            <person name="Nagy L.G."/>
            <person name="Floudas D."/>
            <person name="Copeland A."/>
            <person name="Barry K.W."/>
            <person name="Cichocki N."/>
            <person name="Veneault-Fourrey C."/>
            <person name="LaButti K."/>
            <person name="Lindquist E.A."/>
            <person name="Lipzen A."/>
            <person name="Lundell T."/>
            <person name="Morin E."/>
            <person name="Murat C."/>
            <person name="Sun H."/>
            <person name="Tunlid A."/>
            <person name="Henrissat B."/>
            <person name="Grigoriev I.V."/>
            <person name="Hibbett D.S."/>
            <person name="Martin F."/>
            <person name="Nordberg H.P."/>
            <person name="Cantor M.N."/>
            <person name="Hua S.X."/>
        </authorList>
    </citation>
    <scope>NUCLEOTIDE SEQUENCE [LARGE SCALE GENOMIC DNA]</scope>
    <source>
        <strain evidence="1 2">LaAM-08-1</strain>
    </source>
</reference>
<protein>
    <submittedName>
        <fullName evidence="1">Uncharacterized protein</fullName>
    </submittedName>
</protein>
<name>A0A0C9XTP8_9AGAR</name>
<evidence type="ECO:0000313" key="1">
    <source>
        <dbReference type="EMBL" id="KIJ99307.1"/>
    </source>
</evidence>
<organism evidence="1 2">
    <name type="scientific">Laccaria amethystina LaAM-08-1</name>
    <dbReference type="NCBI Taxonomy" id="1095629"/>
    <lineage>
        <taxon>Eukaryota</taxon>
        <taxon>Fungi</taxon>
        <taxon>Dikarya</taxon>
        <taxon>Basidiomycota</taxon>
        <taxon>Agaricomycotina</taxon>
        <taxon>Agaricomycetes</taxon>
        <taxon>Agaricomycetidae</taxon>
        <taxon>Agaricales</taxon>
        <taxon>Agaricineae</taxon>
        <taxon>Hydnangiaceae</taxon>
        <taxon>Laccaria</taxon>
    </lineage>
</organism>
<dbReference type="OrthoDB" id="3350619at2759"/>
<evidence type="ECO:0000313" key="2">
    <source>
        <dbReference type="Proteomes" id="UP000054477"/>
    </source>
</evidence>
<dbReference type="Proteomes" id="UP000054477">
    <property type="component" value="Unassembled WGS sequence"/>
</dbReference>
<dbReference type="EMBL" id="KN838649">
    <property type="protein sequence ID" value="KIJ99307.1"/>
    <property type="molecule type" value="Genomic_DNA"/>
</dbReference>
<gene>
    <name evidence="1" type="ORF">K443DRAFT_680028</name>
</gene>
<dbReference type="HOGENOM" id="CLU_2758131_0_0_1"/>
<reference evidence="2" key="2">
    <citation type="submission" date="2015-01" db="EMBL/GenBank/DDBJ databases">
        <title>Evolutionary Origins and Diversification of the Mycorrhizal Mutualists.</title>
        <authorList>
            <consortium name="DOE Joint Genome Institute"/>
            <consortium name="Mycorrhizal Genomics Consortium"/>
            <person name="Kohler A."/>
            <person name="Kuo A."/>
            <person name="Nagy L.G."/>
            <person name="Floudas D."/>
            <person name="Copeland A."/>
            <person name="Barry K.W."/>
            <person name="Cichocki N."/>
            <person name="Veneault-Fourrey C."/>
            <person name="LaButti K."/>
            <person name="Lindquist E.A."/>
            <person name="Lipzen A."/>
            <person name="Lundell T."/>
            <person name="Morin E."/>
            <person name="Murat C."/>
            <person name="Riley R."/>
            <person name="Ohm R."/>
            <person name="Sun H."/>
            <person name="Tunlid A."/>
            <person name="Henrissat B."/>
            <person name="Grigoriev I.V."/>
            <person name="Hibbett D.S."/>
            <person name="Martin F."/>
        </authorList>
    </citation>
    <scope>NUCLEOTIDE SEQUENCE [LARGE SCALE GENOMIC DNA]</scope>
    <source>
        <strain evidence="2">LaAM-08-1</strain>
    </source>
</reference>
<accession>A0A0C9XTP8</accession>
<proteinExistence type="predicted"/>